<dbReference type="Proteomes" id="UP001210678">
    <property type="component" value="Unassembled WGS sequence"/>
</dbReference>
<dbReference type="RefSeq" id="WP_272135293.1">
    <property type="nucleotide sequence ID" value="NZ_JAQLOI010000001.1"/>
</dbReference>
<gene>
    <name evidence="1" type="ORF">PGX00_08625</name>
</gene>
<organism evidence="1 2">
    <name type="scientific">Vibrio algarum</name>
    <dbReference type="NCBI Taxonomy" id="3020714"/>
    <lineage>
        <taxon>Bacteria</taxon>
        <taxon>Pseudomonadati</taxon>
        <taxon>Pseudomonadota</taxon>
        <taxon>Gammaproteobacteria</taxon>
        <taxon>Vibrionales</taxon>
        <taxon>Vibrionaceae</taxon>
        <taxon>Vibrio</taxon>
    </lineage>
</organism>
<keyword evidence="2" id="KW-1185">Reference proteome</keyword>
<proteinExistence type="predicted"/>
<evidence type="ECO:0000313" key="2">
    <source>
        <dbReference type="Proteomes" id="UP001210678"/>
    </source>
</evidence>
<protein>
    <submittedName>
        <fullName evidence="1">Uncharacterized protein</fullName>
    </submittedName>
</protein>
<dbReference type="EMBL" id="JAQLOI010000001">
    <property type="protein sequence ID" value="MDB1123718.1"/>
    <property type="molecule type" value="Genomic_DNA"/>
</dbReference>
<name>A0ABT4YRM1_9VIBR</name>
<evidence type="ECO:0000313" key="1">
    <source>
        <dbReference type="EMBL" id="MDB1123718.1"/>
    </source>
</evidence>
<sequence>MGSRRHSNTPKKIGYNDTDTFENFASETRGNIIFIIKFLPSLEWIVKKKKDKKKLIFVPVDIFSSKEEIHHKRSIISLFDTIVIHNETIREYLRPYAHAIFNVEHYLKFDIGDKRKYIEKGNILWIGQIEYIPALLETLKDNAFKYPIVALTNIFYFNKKQSETVAEIERRVGHCHITEKDGIIIINGLRLEQWTEKNKIYT</sequence>
<accession>A0ABT4YRM1</accession>
<reference evidence="1 2" key="1">
    <citation type="submission" date="2023-01" db="EMBL/GenBank/DDBJ databases">
        <title>Vibrio sp. KJ40-1 sp.nov, isolated from marine algae.</title>
        <authorList>
            <person name="Butt M."/>
            <person name="Kim J.M.J."/>
            <person name="Jeon C.O.C."/>
        </authorList>
    </citation>
    <scope>NUCLEOTIDE SEQUENCE [LARGE SCALE GENOMIC DNA]</scope>
    <source>
        <strain evidence="1 2">KJ40-1</strain>
    </source>
</reference>
<comment type="caution">
    <text evidence="1">The sequence shown here is derived from an EMBL/GenBank/DDBJ whole genome shotgun (WGS) entry which is preliminary data.</text>
</comment>